<dbReference type="InterPro" id="IPR048431">
    <property type="entry name" value="MASE8"/>
</dbReference>
<dbReference type="Pfam" id="PF20968">
    <property type="entry name" value="MASE8"/>
    <property type="match status" value="1"/>
</dbReference>
<dbReference type="InterPro" id="IPR050469">
    <property type="entry name" value="Diguanylate_Cyclase"/>
</dbReference>
<dbReference type="SUPFAM" id="SSF55073">
    <property type="entry name" value="Nucleotide cyclase"/>
    <property type="match status" value="1"/>
</dbReference>
<feature type="domain" description="GGDEF" evidence="4">
    <location>
        <begin position="240"/>
        <end position="377"/>
    </location>
</feature>
<dbReference type="InterPro" id="IPR000160">
    <property type="entry name" value="GGDEF_dom"/>
</dbReference>
<feature type="transmembrane region" description="Helical" evidence="3">
    <location>
        <begin position="64"/>
        <end position="84"/>
    </location>
</feature>
<dbReference type="Proteomes" id="UP001595462">
    <property type="component" value="Unassembled WGS sequence"/>
</dbReference>
<comment type="catalytic activity">
    <reaction evidence="2">
        <text>2 GTP = 3',3'-c-di-GMP + 2 diphosphate</text>
        <dbReference type="Rhea" id="RHEA:24898"/>
        <dbReference type="ChEBI" id="CHEBI:33019"/>
        <dbReference type="ChEBI" id="CHEBI:37565"/>
        <dbReference type="ChEBI" id="CHEBI:58805"/>
        <dbReference type="EC" id="2.7.7.65"/>
    </reaction>
</comment>
<keyword evidence="3" id="KW-0472">Membrane</keyword>
<keyword evidence="3" id="KW-0812">Transmembrane</keyword>
<dbReference type="InterPro" id="IPR029787">
    <property type="entry name" value="Nucleotide_cyclase"/>
</dbReference>
<gene>
    <name evidence="5" type="ORF">ACFOSU_18565</name>
</gene>
<reference evidence="6" key="1">
    <citation type="journal article" date="2019" name="Int. J. Syst. Evol. Microbiol.">
        <title>The Global Catalogue of Microorganisms (GCM) 10K type strain sequencing project: providing services to taxonomists for standard genome sequencing and annotation.</title>
        <authorList>
            <consortium name="The Broad Institute Genomics Platform"/>
            <consortium name="The Broad Institute Genome Sequencing Center for Infectious Disease"/>
            <person name="Wu L."/>
            <person name="Ma J."/>
        </authorList>
    </citation>
    <scope>NUCLEOTIDE SEQUENCE [LARGE SCALE GENOMIC DNA]</scope>
    <source>
        <strain evidence="6">KCTC 52640</strain>
    </source>
</reference>
<dbReference type="EC" id="2.7.7.65" evidence="1"/>
<name>A0ABV7ESW8_9GAMM</name>
<dbReference type="CDD" id="cd01949">
    <property type="entry name" value="GGDEF"/>
    <property type="match status" value="1"/>
</dbReference>
<dbReference type="PROSITE" id="PS50887">
    <property type="entry name" value="GGDEF"/>
    <property type="match status" value="1"/>
</dbReference>
<dbReference type="Gene3D" id="3.30.70.270">
    <property type="match status" value="1"/>
</dbReference>
<dbReference type="Pfam" id="PF00990">
    <property type="entry name" value="GGDEF"/>
    <property type="match status" value="1"/>
</dbReference>
<dbReference type="EMBL" id="JBHRSS010000009">
    <property type="protein sequence ID" value="MFC3105877.1"/>
    <property type="molecule type" value="Genomic_DNA"/>
</dbReference>
<dbReference type="PANTHER" id="PTHR45138">
    <property type="entry name" value="REGULATORY COMPONENTS OF SENSORY TRANSDUCTION SYSTEM"/>
    <property type="match status" value="1"/>
</dbReference>
<dbReference type="InterPro" id="IPR043128">
    <property type="entry name" value="Rev_trsase/Diguanyl_cyclase"/>
</dbReference>
<proteinExistence type="predicted"/>
<comment type="caution">
    <text evidence="5">The sequence shown here is derived from an EMBL/GenBank/DDBJ whole genome shotgun (WGS) entry which is preliminary data.</text>
</comment>
<protein>
    <recommendedName>
        <fullName evidence="1">diguanylate cyclase</fullName>
        <ecNumber evidence="1">2.7.7.65</ecNumber>
    </recommendedName>
</protein>
<evidence type="ECO:0000259" key="4">
    <source>
        <dbReference type="PROSITE" id="PS50887"/>
    </source>
</evidence>
<keyword evidence="6" id="KW-1185">Reference proteome</keyword>
<evidence type="ECO:0000313" key="6">
    <source>
        <dbReference type="Proteomes" id="UP001595462"/>
    </source>
</evidence>
<feature type="transmembrane region" description="Helical" evidence="3">
    <location>
        <begin position="120"/>
        <end position="138"/>
    </location>
</feature>
<evidence type="ECO:0000313" key="5">
    <source>
        <dbReference type="EMBL" id="MFC3105877.1"/>
    </source>
</evidence>
<evidence type="ECO:0000256" key="1">
    <source>
        <dbReference type="ARBA" id="ARBA00012528"/>
    </source>
</evidence>
<dbReference type="GO" id="GO:0052621">
    <property type="term" value="F:diguanylate cyclase activity"/>
    <property type="evidence" value="ECO:0007669"/>
    <property type="project" value="UniProtKB-EC"/>
</dbReference>
<keyword evidence="5" id="KW-0808">Transferase</keyword>
<feature type="transmembrane region" description="Helical" evidence="3">
    <location>
        <begin position="96"/>
        <end position="114"/>
    </location>
</feature>
<keyword evidence="3" id="KW-1133">Transmembrane helix</keyword>
<accession>A0ABV7ESW8</accession>
<feature type="transmembrane region" description="Helical" evidence="3">
    <location>
        <begin position="176"/>
        <end position="197"/>
    </location>
</feature>
<evidence type="ECO:0000256" key="3">
    <source>
        <dbReference type="SAM" id="Phobius"/>
    </source>
</evidence>
<feature type="transmembrane region" description="Helical" evidence="3">
    <location>
        <begin position="40"/>
        <end position="58"/>
    </location>
</feature>
<dbReference type="PANTHER" id="PTHR45138:SF9">
    <property type="entry name" value="DIGUANYLATE CYCLASE DGCM-RELATED"/>
    <property type="match status" value="1"/>
</dbReference>
<feature type="transmembrane region" description="Helical" evidence="3">
    <location>
        <begin position="145"/>
        <end position="164"/>
    </location>
</feature>
<keyword evidence="5" id="KW-0548">Nucleotidyltransferase</keyword>
<sequence length="392" mass="43631">MLLDVHRRLGYRRLADFLRATQDPEYLSAKAVDIGDFSRLAILLAAVFLVAAIIWDYAIDPANALGTAWLRIVESLAVLGWAMANRRGIHSKTARIAALVTPLFVEITFLQILSMLHNGSAYGMGGILYGYIFGPFLVLAQPFGFAVLVLALPAILPVLAWFLGLSFGVDWGIYNAYVWMGFVPVVFILLFFEYLYWNVFSYRRQVEKQAVTDGLTQIANRRHFLGEGARHLARHHRNRDPASLLFIDVDRFKSINDSYGHHVGDDAIKHVVDTLLPLVRESDLIARYGGEEFVVFLQETGARGADLIAERMRAAVVAHPFVAEFEHAPTIKLTVSIGVSVFEPGATPDIDLLIHDADQALYEAKRRGRDCVVGYGAIAPDDRQPHRAVATT</sequence>
<dbReference type="SMART" id="SM00267">
    <property type="entry name" value="GGDEF"/>
    <property type="match status" value="1"/>
</dbReference>
<organism evidence="5 6">
    <name type="scientific">Salinisphaera aquimarina</name>
    <dbReference type="NCBI Taxonomy" id="2094031"/>
    <lineage>
        <taxon>Bacteria</taxon>
        <taxon>Pseudomonadati</taxon>
        <taxon>Pseudomonadota</taxon>
        <taxon>Gammaproteobacteria</taxon>
        <taxon>Salinisphaerales</taxon>
        <taxon>Salinisphaeraceae</taxon>
        <taxon>Salinisphaera</taxon>
    </lineage>
</organism>
<evidence type="ECO:0000256" key="2">
    <source>
        <dbReference type="ARBA" id="ARBA00034247"/>
    </source>
</evidence>
<dbReference type="NCBIfam" id="TIGR00254">
    <property type="entry name" value="GGDEF"/>
    <property type="match status" value="1"/>
</dbReference>